<dbReference type="InterPro" id="IPR021318">
    <property type="entry name" value="DUF2919"/>
</dbReference>
<evidence type="ECO:0008006" key="4">
    <source>
        <dbReference type="Google" id="ProtNLM"/>
    </source>
</evidence>
<evidence type="ECO:0000313" key="3">
    <source>
        <dbReference type="Proteomes" id="UP000006334"/>
    </source>
</evidence>
<dbReference type="eggNOG" id="ENOG503399P">
    <property type="taxonomic scope" value="Bacteria"/>
</dbReference>
<gene>
    <name evidence="2" type="ORF">GLIP_1649</name>
</gene>
<name>K6Y7V7_9ALTE</name>
<sequence>MPLNHYDEAGRIKPPRFFWWCCLFLAKSYVIFVLSLSNFRDADGLLEIFYPRQSELYIGFGIGAGALLAITLVAYREKWWDSSWQFLRWLIKPCLVLTVLLDLFHQSQILIGQHWRFSWATAILILFDFVIFYWVLKSRHLRYMIADWADKQP</sequence>
<accession>K6Y7V7</accession>
<dbReference type="Proteomes" id="UP000006334">
    <property type="component" value="Unassembled WGS sequence"/>
</dbReference>
<comment type="caution">
    <text evidence="2">The sequence shown here is derived from an EMBL/GenBank/DDBJ whole genome shotgun (WGS) entry which is preliminary data.</text>
</comment>
<feature type="transmembrane region" description="Helical" evidence="1">
    <location>
        <begin position="17"/>
        <end position="36"/>
    </location>
</feature>
<dbReference type="EMBL" id="BAEN01000035">
    <property type="protein sequence ID" value="GAC14282.1"/>
    <property type="molecule type" value="Genomic_DNA"/>
</dbReference>
<proteinExistence type="predicted"/>
<evidence type="ECO:0000313" key="2">
    <source>
        <dbReference type="EMBL" id="GAC14282.1"/>
    </source>
</evidence>
<dbReference type="STRING" id="1127673.GLIP_1649"/>
<keyword evidence="3" id="KW-1185">Reference proteome</keyword>
<protein>
    <recommendedName>
        <fullName evidence="4">DUF2919 domain-containing protein</fullName>
    </recommendedName>
</protein>
<dbReference type="Pfam" id="PF11143">
    <property type="entry name" value="DUF2919"/>
    <property type="match status" value="1"/>
</dbReference>
<keyword evidence="1" id="KW-0472">Membrane</keyword>
<organism evidence="2 3">
    <name type="scientific">Aliiglaciecola lipolytica E3</name>
    <dbReference type="NCBI Taxonomy" id="1127673"/>
    <lineage>
        <taxon>Bacteria</taxon>
        <taxon>Pseudomonadati</taxon>
        <taxon>Pseudomonadota</taxon>
        <taxon>Gammaproteobacteria</taxon>
        <taxon>Alteromonadales</taxon>
        <taxon>Alteromonadaceae</taxon>
        <taxon>Aliiglaciecola</taxon>
    </lineage>
</organism>
<feature type="transmembrane region" description="Helical" evidence="1">
    <location>
        <begin position="117"/>
        <end position="136"/>
    </location>
</feature>
<dbReference type="AlphaFoldDB" id="K6Y7V7"/>
<reference evidence="2 3" key="1">
    <citation type="journal article" date="2017" name="Antonie Van Leeuwenhoek">
        <title>Rhizobium rhizosphaerae sp. nov., a novel species isolated from rice rhizosphere.</title>
        <authorList>
            <person name="Zhao J.J."/>
            <person name="Zhang J."/>
            <person name="Zhang R.J."/>
            <person name="Zhang C.W."/>
            <person name="Yin H.Q."/>
            <person name="Zhang X.X."/>
        </authorList>
    </citation>
    <scope>NUCLEOTIDE SEQUENCE [LARGE SCALE GENOMIC DNA]</scope>
    <source>
        <strain evidence="2 3">E3</strain>
    </source>
</reference>
<keyword evidence="1" id="KW-1133">Transmembrane helix</keyword>
<keyword evidence="1" id="KW-0812">Transmembrane</keyword>
<evidence type="ECO:0000256" key="1">
    <source>
        <dbReference type="SAM" id="Phobius"/>
    </source>
</evidence>
<feature type="transmembrane region" description="Helical" evidence="1">
    <location>
        <begin position="87"/>
        <end position="105"/>
    </location>
</feature>
<feature type="transmembrane region" description="Helical" evidence="1">
    <location>
        <begin position="56"/>
        <end position="75"/>
    </location>
</feature>